<dbReference type="InterPro" id="IPR001509">
    <property type="entry name" value="Epimerase_deHydtase"/>
</dbReference>
<dbReference type="SUPFAM" id="SSF51735">
    <property type="entry name" value="NAD(P)-binding Rossmann-fold domains"/>
    <property type="match status" value="1"/>
</dbReference>
<dbReference type="PANTHER" id="PTHR43078:SF6">
    <property type="entry name" value="UDP-GLUCURONIC ACID DECARBOXYLASE 1"/>
    <property type="match status" value="1"/>
</dbReference>
<dbReference type="InterPro" id="IPR044516">
    <property type="entry name" value="UXS-like"/>
</dbReference>
<dbReference type="PANTHER" id="PTHR43078">
    <property type="entry name" value="UDP-GLUCURONIC ACID DECARBOXYLASE-RELATED"/>
    <property type="match status" value="1"/>
</dbReference>
<dbReference type="AlphaFoldDB" id="A0A2H0FL49"/>
<organism evidence="6 7">
    <name type="scientific">Candidatus Nealsonbacteria bacterium CG18_big_fil_WC_8_21_14_2_50_37_10</name>
    <dbReference type="NCBI Taxonomy" id="1974717"/>
    <lineage>
        <taxon>Bacteria</taxon>
        <taxon>Candidatus Nealsoniibacteriota</taxon>
    </lineage>
</organism>
<keyword evidence="4" id="KW-0456">Lyase</keyword>
<evidence type="ECO:0000313" key="6">
    <source>
        <dbReference type="EMBL" id="PIQ07365.1"/>
    </source>
</evidence>
<gene>
    <name evidence="6" type="ORF">COW72_00715</name>
</gene>
<keyword evidence="3" id="KW-0520">NAD</keyword>
<dbReference type="GO" id="GO:0070403">
    <property type="term" value="F:NAD+ binding"/>
    <property type="evidence" value="ECO:0007669"/>
    <property type="project" value="InterPro"/>
</dbReference>
<dbReference type="InterPro" id="IPR036291">
    <property type="entry name" value="NAD(P)-bd_dom_sf"/>
</dbReference>
<comment type="caution">
    <text evidence="6">The sequence shown here is derived from an EMBL/GenBank/DDBJ whole genome shotgun (WGS) entry which is preliminary data.</text>
</comment>
<dbReference type="EMBL" id="PCUC01000042">
    <property type="protein sequence ID" value="PIQ07365.1"/>
    <property type="molecule type" value="Genomic_DNA"/>
</dbReference>
<dbReference type="Pfam" id="PF01370">
    <property type="entry name" value="Epimerase"/>
    <property type="match status" value="1"/>
</dbReference>
<dbReference type="GO" id="GO:0048040">
    <property type="term" value="F:UDP-glucuronate decarboxylase activity"/>
    <property type="evidence" value="ECO:0007669"/>
    <property type="project" value="TreeGrafter"/>
</dbReference>
<proteinExistence type="predicted"/>
<dbReference type="PRINTS" id="PR01713">
    <property type="entry name" value="NUCEPIMERASE"/>
</dbReference>
<evidence type="ECO:0000313" key="7">
    <source>
        <dbReference type="Proteomes" id="UP000230778"/>
    </source>
</evidence>
<name>A0A2H0FL49_9BACT</name>
<evidence type="ECO:0000256" key="2">
    <source>
        <dbReference type="ARBA" id="ARBA00022793"/>
    </source>
</evidence>
<reference evidence="6 7" key="1">
    <citation type="submission" date="2017-09" db="EMBL/GenBank/DDBJ databases">
        <title>Depth-based differentiation of microbial function through sediment-hosted aquifers and enrichment of novel symbionts in the deep terrestrial subsurface.</title>
        <authorList>
            <person name="Probst A.J."/>
            <person name="Ladd B."/>
            <person name="Jarett J.K."/>
            <person name="Geller-Mcgrath D.E."/>
            <person name="Sieber C.M."/>
            <person name="Emerson J.B."/>
            <person name="Anantharaman K."/>
            <person name="Thomas B.C."/>
            <person name="Malmstrom R."/>
            <person name="Stieglmeier M."/>
            <person name="Klingl A."/>
            <person name="Woyke T."/>
            <person name="Ryan C.M."/>
            <person name="Banfield J.F."/>
        </authorList>
    </citation>
    <scope>NUCLEOTIDE SEQUENCE [LARGE SCALE GENOMIC DNA]</scope>
    <source>
        <strain evidence="6">CG18_big_fil_WC_8_21_14_2_50_37_10</strain>
    </source>
</reference>
<protein>
    <submittedName>
        <fullName evidence="6">Nucleoside-diphosphate sugar epimerase</fullName>
    </submittedName>
</protein>
<feature type="domain" description="NAD-dependent epimerase/dehydratase" evidence="5">
    <location>
        <begin position="11"/>
        <end position="241"/>
    </location>
</feature>
<accession>A0A2H0FL49</accession>
<comment type="cofactor">
    <cofactor evidence="1">
        <name>NAD(+)</name>
        <dbReference type="ChEBI" id="CHEBI:57540"/>
    </cofactor>
</comment>
<keyword evidence="2" id="KW-0210">Decarboxylase</keyword>
<dbReference type="Proteomes" id="UP000230778">
    <property type="component" value="Unassembled WGS sequence"/>
</dbReference>
<evidence type="ECO:0000256" key="1">
    <source>
        <dbReference type="ARBA" id="ARBA00001911"/>
    </source>
</evidence>
<sequence length="317" mass="36022">MDSKSKLKRYLVTGGAGFIGSNLVESLVKKGKEVVVVDNLSTGSRNNLSLVKDKIRFIEAPVMKVLELEELKNLAGIYHLGIPSTTMLYRNNPLLVGEAIQEFIKILELAKRENCKLVFASSSSIYNGNRPPFKEEMPVFVKDLYTEARYAIERLAKLYFDFYKVKSIGFRLFSVYGPHEEAKGSFANLISQFLWDMKEGKRPLIYGDGSQTRDFTYVDDITRGFIIGMNSEIDCDIFNLGTGKSYSLNELVNILNQILGKNIKPIYIKNPLKNYVEETLADIIKVKKILSWSSKISLKEGIKKLINQTLFISKKVW</sequence>
<dbReference type="GO" id="GO:0042732">
    <property type="term" value="P:D-xylose metabolic process"/>
    <property type="evidence" value="ECO:0007669"/>
    <property type="project" value="InterPro"/>
</dbReference>
<dbReference type="GO" id="GO:0005737">
    <property type="term" value="C:cytoplasm"/>
    <property type="evidence" value="ECO:0007669"/>
    <property type="project" value="TreeGrafter"/>
</dbReference>
<evidence type="ECO:0000259" key="5">
    <source>
        <dbReference type="Pfam" id="PF01370"/>
    </source>
</evidence>
<dbReference type="Gene3D" id="3.40.50.720">
    <property type="entry name" value="NAD(P)-binding Rossmann-like Domain"/>
    <property type="match status" value="1"/>
</dbReference>
<evidence type="ECO:0000256" key="3">
    <source>
        <dbReference type="ARBA" id="ARBA00023027"/>
    </source>
</evidence>
<dbReference type="Gene3D" id="3.90.25.10">
    <property type="entry name" value="UDP-galactose 4-epimerase, domain 1"/>
    <property type="match status" value="1"/>
</dbReference>
<evidence type="ECO:0000256" key="4">
    <source>
        <dbReference type="ARBA" id="ARBA00023239"/>
    </source>
</evidence>